<comment type="caution">
    <text evidence="1">The sequence shown here is derived from an EMBL/GenBank/DDBJ whole genome shotgun (WGS) entry which is preliminary data.</text>
</comment>
<organism evidence="1 2">
    <name type="scientific">Pseudonocardia oceani</name>
    <dbReference type="NCBI Taxonomy" id="2792013"/>
    <lineage>
        <taxon>Bacteria</taxon>
        <taxon>Bacillati</taxon>
        <taxon>Actinomycetota</taxon>
        <taxon>Actinomycetes</taxon>
        <taxon>Pseudonocardiales</taxon>
        <taxon>Pseudonocardiaceae</taxon>
        <taxon>Pseudonocardia</taxon>
    </lineage>
</organism>
<dbReference type="Proteomes" id="UP000694300">
    <property type="component" value="Unassembled WGS sequence"/>
</dbReference>
<proteinExistence type="predicted"/>
<dbReference type="RefSeq" id="WP_218592695.1">
    <property type="nucleotide sequence ID" value="NZ_JADQDE010000191.1"/>
</dbReference>
<gene>
    <name evidence="1" type="ORF">I4I82_23905</name>
</gene>
<evidence type="ECO:0008006" key="3">
    <source>
        <dbReference type="Google" id="ProtNLM"/>
    </source>
</evidence>
<evidence type="ECO:0000313" key="2">
    <source>
        <dbReference type="Proteomes" id="UP000694300"/>
    </source>
</evidence>
<evidence type="ECO:0000313" key="1">
    <source>
        <dbReference type="EMBL" id="MBW0130692.1"/>
    </source>
</evidence>
<keyword evidence="2" id="KW-1185">Reference proteome</keyword>
<name>A0ABS6UEM3_9PSEU</name>
<accession>A0ABS6UEM3</accession>
<protein>
    <recommendedName>
        <fullName evidence="3">AhpD family alkylhydroperoxidase</fullName>
    </recommendedName>
</protein>
<dbReference type="EMBL" id="JADQDF010000001">
    <property type="protein sequence ID" value="MBW0130692.1"/>
    <property type="molecule type" value="Genomic_DNA"/>
</dbReference>
<sequence>MSANDLVTGALQGLCRWMWDCSPRMIPAIVRERGAAGALRWFAANMPRYLVTLRVLGPVRTHLACVAYSLLNGCTYCAYGHAHALELIYFRDRGRLFPADAATLATWQELPPRRLAERLRTVLEDAGMHGEALWVDRIIHLAVGDQLPVDRDEVRLAHLVGMVRVMNDAAMGCDVAPGEAMDTVNRDAAVKAGHAAALVNEAGLVG</sequence>
<reference evidence="1 2" key="1">
    <citation type="submission" date="2020-11" db="EMBL/GenBank/DDBJ databases">
        <title>Pseudonocardia abyssalis sp. nov. and Pseudonocardia oceani sp. nov., description and phylogenomic analysis of two novel actinomycetes isolated from the deep Southern Ocean.</title>
        <authorList>
            <person name="Parra J."/>
        </authorList>
    </citation>
    <scope>NUCLEOTIDE SEQUENCE [LARGE SCALE GENOMIC DNA]</scope>
    <source>
        <strain evidence="2">KRD185</strain>
    </source>
</reference>